<sequence length="443" mass="50757">MVRIVFILLMLISFLESYGQQWFFKNNTNKITFPFELVHHVIIIPIHINGEELSFILDTGVKETLLFGNSDSLILYNVSKVKFQGIGIGEGIEGLLSLSNHLSIADSTMIDLKHNLFVITGDSLNLSSHIGLPVHGILGSNFFQNNVVEINYVKKKITVYRNIQDVGKKIKGYDKVPLLMEKDRPYINIDLRIGKKTHKQVKVLLDLGNSDPAMLFSDRLPEFEMLEPAIYEFIGKGFNGDIYGKRNRIHSLRIIDFEFQQPIVSYPDTNTYESNKLAENRVGSIGNQLLTRFSVLIDYQHRMLYLKPNKNFRQPFYVDMSGIEVKHAGFVWVESKIHLNTSSIREGKTISFGERNSFKYKIELKPIFVINNVRSNSPAERIGVQKGDILLKINRRSVQSLSLEQIKEKLQSGLNKTIKLQIERGDKILNFTFQLQDPIPLLL</sequence>
<dbReference type="EMBL" id="SUKA01000003">
    <property type="protein sequence ID" value="TJY65930.1"/>
    <property type="molecule type" value="Genomic_DNA"/>
</dbReference>
<dbReference type="PROSITE" id="PS50106">
    <property type="entry name" value="PDZ"/>
    <property type="match status" value="1"/>
</dbReference>
<name>A0A4U0H2T9_9SPHI</name>
<reference evidence="2 3" key="1">
    <citation type="submission" date="2019-04" db="EMBL/GenBank/DDBJ databases">
        <title>Sphingobacterium olei sp. nov., isolated from oil-contaminated soil.</title>
        <authorList>
            <person name="Liu B."/>
        </authorList>
    </citation>
    <scope>NUCLEOTIDE SEQUENCE [LARGE SCALE GENOMIC DNA]</scope>
    <source>
        <strain evidence="2 3">Y3L14</strain>
    </source>
</reference>
<dbReference type="InterPro" id="IPR001478">
    <property type="entry name" value="PDZ"/>
</dbReference>
<feature type="domain" description="PDZ" evidence="1">
    <location>
        <begin position="334"/>
        <end position="412"/>
    </location>
</feature>
<protein>
    <submittedName>
        <fullName evidence="2">PDZ domain-containing protein</fullName>
    </submittedName>
</protein>
<proteinExistence type="predicted"/>
<keyword evidence="3" id="KW-1185">Reference proteome</keyword>
<dbReference type="RefSeq" id="WP_136821059.1">
    <property type="nucleotide sequence ID" value="NZ_BMJX01000003.1"/>
</dbReference>
<evidence type="ECO:0000259" key="1">
    <source>
        <dbReference type="PROSITE" id="PS50106"/>
    </source>
</evidence>
<accession>A0A4U0H2T9</accession>
<dbReference type="AlphaFoldDB" id="A0A4U0H2T9"/>
<dbReference type="InterPro" id="IPR021109">
    <property type="entry name" value="Peptidase_aspartic_dom_sf"/>
</dbReference>
<dbReference type="Pfam" id="PF17820">
    <property type="entry name" value="PDZ_6"/>
    <property type="match status" value="1"/>
</dbReference>
<organism evidence="2 3">
    <name type="scientific">Sphingobacterium alkalisoli</name>
    <dbReference type="NCBI Taxonomy" id="1874115"/>
    <lineage>
        <taxon>Bacteria</taxon>
        <taxon>Pseudomonadati</taxon>
        <taxon>Bacteroidota</taxon>
        <taxon>Sphingobacteriia</taxon>
        <taxon>Sphingobacteriales</taxon>
        <taxon>Sphingobacteriaceae</taxon>
        <taxon>Sphingobacterium</taxon>
    </lineage>
</organism>
<gene>
    <name evidence="2" type="ORF">FAZ19_12540</name>
</gene>
<dbReference type="InterPro" id="IPR041489">
    <property type="entry name" value="PDZ_6"/>
</dbReference>
<dbReference type="OrthoDB" id="3521766at2"/>
<dbReference type="Gene3D" id="2.30.42.10">
    <property type="match status" value="1"/>
</dbReference>
<comment type="caution">
    <text evidence="2">The sequence shown here is derived from an EMBL/GenBank/DDBJ whole genome shotgun (WGS) entry which is preliminary data.</text>
</comment>
<dbReference type="InterPro" id="IPR036034">
    <property type="entry name" value="PDZ_sf"/>
</dbReference>
<evidence type="ECO:0000313" key="3">
    <source>
        <dbReference type="Proteomes" id="UP000309872"/>
    </source>
</evidence>
<evidence type="ECO:0000313" key="2">
    <source>
        <dbReference type="EMBL" id="TJY65930.1"/>
    </source>
</evidence>
<dbReference type="Proteomes" id="UP000309872">
    <property type="component" value="Unassembled WGS sequence"/>
</dbReference>
<dbReference type="Gene3D" id="2.40.70.10">
    <property type="entry name" value="Acid Proteases"/>
    <property type="match status" value="1"/>
</dbReference>
<dbReference type="SMART" id="SM00228">
    <property type="entry name" value="PDZ"/>
    <property type="match status" value="1"/>
</dbReference>
<dbReference type="SUPFAM" id="SSF50156">
    <property type="entry name" value="PDZ domain-like"/>
    <property type="match status" value="1"/>
</dbReference>